<feature type="compositionally biased region" description="Polar residues" evidence="1">
    <location>
        <begin position="1012"/>
        <end position="1024"/>
    </location>
</feature>
<feature type="compositionally biased region" description="Basic residues" evidence="1">
    <location>
        <begin position="169"/>
        <end position="186"/>
    </location>
</feature>
<feature type="region of interest" description="Disordered" evidence="1">
    <location>
        <begin position="588"/>
        <end position="983"/>
    </location>
</feature>
<feature type="compositionally biased region" description="Low complexity" evidence="1">
    <location>
        <begin position="39"/>
        <end position="57"/>
    </location>
</feature>
<feature type="compositionally biased region" description="Low complexity" evidence="1">
    <location>
        <begin position="672"/>
        <end position="682"/>
    </location>
</feature>
<dbReference type="OrthoDB" id="2690066at2759"/>
<dbReference type="RefSeq" id="XP_043004625.1">
    <property type="nucleotide sequence ID" value="XM_043157258.1"/>
</dbReference>
<feature type="compositionally biased region" description="Basic and acidic residues" evidence="1">
    <location>
        <begin position="468"/>
        <end position="481"/>
    </location>
</feature>
<feature type="compositionally biased region" description="Polar residues" evidence="1">
    <location>
        <begin position="494"/>
        <end position="530"/>
    </location>
</feature>
<feature type="compositionally biased region" description="Low complexity" evidence="1">
    <location>
        <begin position="324"/>
        <end position="380"/>
    </location>
</feature>
<feature type="compositionally biased region" description="Low complexity" evidence="1">
    <location>
        <begin position="905"/>
        <end position="916"/>
    </location>
</feature>
<feature type="compositionally biased region" description="Acidic residues" evidence="1">
    <location>
        <begin position="806"/>
        <end position="824"/>
    </location>
</feature>
<feature type="region of interest" description="Disordered" evidence="1">
    <location>
        <begin position="225"/>
        <end position="576"/>
    </location>
</feature>
<feature type="compositionally biased region" description="Pro residues" evidence="1">
    <location>
        <begin position="600"/>
        <end position="623"/>
    </location>
</feature>
<feature type="region of interest" description="Disordered" evidence="1">
    <location>
        <begin position="1"/>
        <end position="206"/>
    </location>
</feature>
<feature type="compositionally biased region" description="Polar residues" evidence="1">
    <location>
        <begin position="85"/>
        <end position="107"/>
    </location>
</feature>
<gene>
    <name evidence="2" type="ORF">E1B28_012175</name>
</gene>
<keyword evidence="3" id="KW-1185">Reference proteome</keyword>
<dbReference type="AlphaFoldDB" id="A0A9P7RR12"/>
<feature type="compositionally biased region" description="Basic and acidic residues" evidence="1">
    <location>
        <begin position="762"/>
        <end position="773"/>
    </location>
</feature>
<feature type="compositionally biased region" description="Basic and acidic residues" evidence="1">
    <location>
        <begin position="873"/>
        <end position="886"/>
    </location>
</feature>
<dbReference type="GeneID" id="66081250"/>
<feature type="compositionally biased region" description="Polar residues" evidence="1">
    <location>
        <begin position="626"/>
        <end position="643"/>
    </location>
</feature>
<proteinExistence type="predicted"/>
<dbReference type="KEGG" id="more:E1B28_012175"/>
<accession>A0A9P7RR12</accession>
<name>A0A9P7RR12_9AGAR</name>
<reference evidence="2" key="1">
    <citation type="journal article" date="2021" name="Genome Biol. Evol.">
        <title>The assembled and annotated genome of the fairy-ring fungus Marasmius oreades.</title>
        <authorList>
            <person name="Hiltunen M."/>
            <person name="Ament-Velasquez S.L."/>
            <person name="Johannesson H."/>
        </authorList>
    </citation>
    <scope>NUCLEOTIDE SEQUENCE</scope>
    <source>
        <strain evidence="2">03SP1</strain>
    </source>
</reference>
<evidence type="ECO:0000313" key="3">
    <source>
        <dbReference type="Proteomes" id="UP001049176"/>
    </source>
</evidence>
<dbReference type="EMBL" id="CM032188">
    <property type="protein sequence ID" value="KAG7088154.1"/>
    <property type="molecule type" value="Genomic_DNA"/>
</dbReference>
<feature type="compositionally biased region" description="Polar residues" evidence="1">
    <location>
        <begin position="539"/>
        <end position="552"/>
    </location>
</feature>
<organism evidence="2 3">
    <name type="scientific">Marasmius oreades</name>
    <name type="common">fairy-ring Marasmius</name>
    <dbReference type="NCBI Taxonomy" id="181124"/>
    <lineage>
        <taxon>Eukaryota</taxon>
        <taxon>Fungi</taxon>
        <taxon>Dikarya</taxon>
        <taxon>Basidiomycota</taxon>
        <taxon>Agaricomycotina</taxon>
        <taxon>Agaricomycetes</taxon>
        <taxon>Agaricomycetidae</taxon>
        <taxon>Agaricales</taxon>
        <taxon>Marasmiineae</taxon>
        <taxon>Marasmiaceae</taxon>
        <taxon>Marasmius</taxon>
    </lineage>
</organism>
<dbReference type="Proteomes" id="UP001049176">
    <property type="component" value="Chromosome 8"/>
</dbReference>
<feature type="region of interest" description="Disordered" evidence="1">
    <location>
        <begin position="997"/>
        <end position="1070"/>
    </location>
</feature>
<feature type="compositionally biased region" description="Basic and acidic residues" evidence="1">
    <location>
        <begin position="283"/>
        <end position="293"/>
    </location>
</feature>
<feature type="compositionally biased region" description="Polar residues" evidence="1">
    <location>
        <begin position="304"/>
        <end position="313"/>
    </location>
</feature>
<evidence type="ECO:0000313" key="2">
    <source>
        <dbReference type="EMBL" id="KAG7088154.1"/>
    </source>
</evidence>
<sequence length="1085" mass="116666">MDALLSGRDAEDKKKKKSKKDKNTTSPHIDLTPFPLPDSHSTPWSASSSAFSPLSTLNGRSEMASPAPSGFTAPKAPWLLREASNDGTSSILSEGSSLTLGPSSINTARGRPDPRDADYDTDASASGRSKSRGKLRKRSKSRTRKGAGEGYETDDGYMSSTPASEKTLHKSKSRSRFFKLGNRSKSHVTSDDEHEAPPPVPVVPQPQTQFRLPIAARFATTLGDLNKGATVEPPLGDYPGLPGAKKQGPMVTATGNRSLEISKTDSVDFSTAMSKAFASQEESPTKQRSEPMVHFRTPIPPINTAPSSYQPNIFSGAPTRDSAGSGTSSEQHTSSSSSAAHSSTSHATTSTTATSIASHSPPSTATSSGSGLFSRFGSRRMASGDKTAKEVEKENQKTQISYPITRTSSPPPSPPTSHLQSSAASSKHTPPSSFTPTSSAPASGRTTPTERKVQRPLFLHRTPSSDRVAGKSEGPGKERPFNSRVTPAGGEFGNRSSTENESSTQKVRPTPSNLLIPPNVNNFSRSTSPVPSIGVGHSAVSSPSPIPSTTYVVPSPSDPVFSRPSPRLRTQASEDNFHYRTRISEENLRARTRVSEDTFAPPPSVFTIPPATPPPTSPLPDVPPSQMQASNGVFATQQHNTAVKSHYTPHSHPRHVPPTAPVTHLRAPSPSPGLRPSSPNSPMRGRESPFPAKPVVSPTPVSPPKAGLDGFGGRVKVRRYAELYGFQGRNGGEDEDDTISTAGGKVPVRRDNEEEWAATRSRQREDRERERRGGGGTNFLPASSHANRQKYLRPRQSTQVGIQVEEPSDPEDNDYDYREDEGYGGEEAFGGGSVDSHSGYVDDEDDAAYYGGRIGFSEEEREHSTSPALGRKRSYEALEKRYKDPKNTLATTSYRSRRSEEGYSESETGHSSQSHSTRSKSKSEESHYYGASRRFQPAPSPAASEDSHYSANGRFTMYEDDDYNPRSTMYSEAGSFVDENKSRRIRDRFVQRVEGMYDSNGRDIIPPVPALPSSTYLSASGRSSPNPPHEGSSRSQNHNARLAGIATGRTGGGSSPIPPVPKLPKGATVGIVGEDGTLVSSKLWI</sequence>
<protein>
    <submittedName>
        <fullName evidence="2">Uncharacterized protein</fullName>
    </submittedName>
</protein>
<feature type="compositionally biased region" description="Low complexity" evidence="1">
    <location>
        <begin position="416"/>
        <end position="443"/>
    </location>
</feature>
<comment type="caution">
    <text evidence="2">The sequence shown here is derived from an EMBL/GenBank/DDBJ whole genome shotgun (WGS) entry which is preliminary data.</text>
</comment>
<feature type="compositionally biased region" description="Basic and acidic residues" evidence="1">
    <location>
        <begin position="382"/>
        <end position="396"/>
    </location>
</feature>
<evidence type="ECO:0000256" key="1">
    <source>
        <dbReference type="SAM" id="MobiDB-lite"/>
    </source>
</evidence>
<feature type="compositionally biased region" description="Basic residues" evidence="1">
    <location>
        <begin position="129"/>
        <end position="145"/>
    </location>
</feature>